<evidence type="ECO:0000313" key="3">
    <source>
        <dbReference type="Proteomes" id="UP000503336"/>
    </source>
</evidence>
<dbReference type="Proteomes" id="UP000503336">
    <property type="component" value="Chromosome"/>
</dbReference>
<reference evidence="2 3" key="1">
    <citation type="submission" date="2020-02" db="EMBL/GenBank/DDBJ databases">
        <title>complete genome sequence of Rhodobacteraceae bacterium.</title>
        <authorList>
            <person name="Park J."/>
            <person name="Kim Y.-S."/>
            <person name="Kim K.-H."/>
        </authorList>
    </citation>
    <scope>NUCLEOTIDE SEQUENCE [LARGE SCALE GENOMIC DNA]</scope>
    <source>
        <strain evidence="2 3">RR4-56</strain>
    </source>
</reference>
<evidence type="ECO:0000256" key="1">
    <source>
        <dbReference type="SAM" id="Phobius"/>
    </source>
</evidence>
<dbReference type="RefSeq" id="WP_165098519.1">
    <property type="nucleotide sequence ID" value="NZ_CP049056.1"/>
</dbReference>
<dbReference type="AlphaFoldDB" id="A0A7L5BWX0"/>
<keyword evidence="1" id="KW-0472">Membrane</keyword>
<feature type="transmembrane region" description="Helical" evidence="1">
    <location>
        <begin position="45"/>
        <end position="63"/>
    </location>
</feature>
<keyword evidence="3" id="KW-1185">Reference proteome</keyword>
<dbReference type="EMBL" id="CP049056">
    <property type="protein sequence ID" value="QIE55951.1"/>
    <property type="molecule type" value="Genomic_DNA"/>
</dbReference>
<accession>A0A7L5BWX0</accession>
<evidence type="ECO:0000313" key="2">
    <source>
        <dbReference type="EMBL" id="QIE55951.1"/>
    </source>
</evidence>
<organism evidence="2 3">
    <name type="scientific">Pikeienuella piscinae</name>
    <dbReference type="NCBI Taxonomy" id="2748098"/>
    <lineage>
        <taxon>Bacteria</taxon>
        <taxon>Pseudomonadati</taxon>
        <taxon>Pseudomonadota</taxon>
        <taxon>Alphaproteobacteria</taxon>
        <taxon>Rhodobacterales</taxon>
        <taxon>Paracoccaceae</taxon>
        <taxon>Pikeienuella</taxon>
    </lineage>
</organism>
<feature type="transmembrane region" description="Helical" evidence="1">
    <location>
        <begin position="128"/>
        <end position="148"/>
    </location>
</feature>
<gene>
    <name evidence="2" type="ORF">G5B40_11105</name>
</gene>
<proteinExistence type="predicted"/>
<dbReference type="KEGG" id="hdh:G5B40_11105"/>
<keyword evidence="1" id="KW-1133">Transmembrane helix</keyword>
<keyword evidence="1" id="KW-0812">Transmembrane</keyword>
<sequence length="151" mass="16534">MPQIDPHPNWEEGPGISIEPDVEREKYLSRRAAAERDTKEAKFHIVANVGVLVFLVEFFGNGGDVNVMEHDGARMTFWILVVGAAAASFVYAFSHARARSIDTIMAGDLATHTKAAHYFVRSRIVSQAMLLGFLISTLALAVGIFRTLTSG</sequence>
<name>A0A7L5BWX0_9RHOB</name>
<feature type="transmembrane region" description="Helical" evidence="1">
    <location>
        <begin position="75"/>
        <end position="93"/>
    </location>
</feature>
<protein>
    <submittedName>
        <fullName evidence="2">Uncharacterized protein</fullName>
    </submittedName>
</protein>